<dbReference type="Proteomes" id="UP001162992">
    <property type="component" value="Chromosome 18"/>
</dbReference>
<accession>A0ACC2B009</accession>
<organism evidence="1 2">
    <name type="scientific">Diphasiastrum complanatum</name>
    <name type="common">Issler's clubmoss</name>
    <name type="synonym">Lycopodium complanatum</name>
    <dbReference type="NCBI Taxonomy" id="34168"/>
    <lineage>
        <taxon>Eukaryota</taxon>
        <taxon>Viridiplantae</taxon>
        <taxon>Streptophyta</taxon>
        <taxon>Embryophyta</taxon>
        <taxon>Tracheophyta</taxon>
        <taxon>Lycopodiopsida</taxon>
        <taxon>Lycopodiales</taxon>
        <taxon>Lycopodiaceae</taxon>
        <taxon>Lycopodioideae</taxon>
        <taxon>Diphasiastrum</taxon>
    </lineage>
</organism>
<name>A0ACC2B009_DIPCM</name>
<gene>
    <name evidence="1" type="ORF">O6H91_18G038400</name>
</gene>
<sequence>MASWNFLEPLQRVHSVHIPDCSLLVAILFVQLGVGLSPSKKILNVRLIVSISLSYLWKTHISPYHIMEAPENPNSLVPNYNLVELQNVKKSSSKYNSKRRQCCLHGFKGKNEVLFLGFTVCILKHNISPTFNTIIHTKQTFLEQA</sequence>
<evidence type="ECO:0000313" key="2">
    <source>
        <dbReference type="Proteomes" id="UP001162992"/>
    </source>
</evidence>
<dbReference type="EMBL" id="CM055109">
    <property type="protein sequence ID" value="KAJ7523120.1"/>
    <property type="molecule type" value="Genomic_DNA"/>
</dbReference>
<protein>
    <submittedName>
        <fullName evidence="1">Uncharacterized protein</fullName>
    </submittedName>
</protein>
<evidence type="ECO:0000313" key="1">
    <source>
        <dbReference type="EMBL" id="KAJ7523120.1"/>
    </source>
</evidence>
<keyword evidence="2" id="KW-1185">Reference proteome</keyword>
<proteinExistence type="predicted"/>
<comment type="caution">
    <text evidence="1">The sequence shown here is derived from an EMBL/GenBank/DDBJ whole genome shotgun (WGS) entry which is preliminary data.</text>
</comment>
<reference evidence="2" key="1">
    <citation type="journal article" date="2024" name="Proc. Natl. Acad. Sci. U.S.A.">
        <title>Extraordinary preservation of gene collinearity over three hundred million years revealed in homosporous lycophytes.</title>
        <authorList>
            <person name="Li C."/>
            <person name="Wickell D."/>
            <person name="Kuo L.Y."/>
            <person name="Chen X."/>
            <person name="Nie B."/>
            <person name="Liao X."/>
            <person name="Peng D."/>
            <person name="Ji J."/>
            <person name="Jenkins J."/>
            <person name="Williams M."/>
            <person name="Shu S."/>
            <person name="Plott C."/>
            <person name="Barry K."/>
            <person name="Rajasekar S."/>
            <person name="Grimwood J."/>
            <person name="Han X."/>
            <person name="Sun S."/>
            <person name="Hou Z."/>
            <person name="He W."/>
            <person name="Dai G."/>
            <person name="Sun C."/>
            <person name="Schmutz J."/>
            <person name="Leebens-Mack J.H."/>
            <person name="Li F.W."/>
            <person name="Wang L."/>
        </authorList>
    </citation>
    <scope>NUCLEOTIDE SEQUENCE [LARGE SCALE GENOMIC DNA]</scope>
    <source>
        <strain evidence="2">cv. PW_Plant_1</strain>
    </source>
</reference>